<organism evidence="6 7">
    <name type="scientific">Pediococcus inopinatus</name>
    <dbReference type="NCBI Taxonomy" id="114090"/>
    <lineage>
        <taxon>Bacteria</taxon>
        <taxon>Bacillati</taxon>
        <taxon>Bacillota</taxon>
        <taxon>Bacilli</taxon>
        <taxon>Lactobacillales</taxon>
        <taxon>Lactobacillaceae</taxon>
        <taxon>Pediococcus</taxon>
    </lineage>
</organism>
<dbReference type="Proteomes" id="UP001302696">
    <property type="component" value="Chromosome"/>
</dbReference>
<proteinExistence type="predicted"/>
<sequence>MIRVSSAEKLATQAVNALKWEARFSPKPGLVTKISNGSHTDMNIDLFLRSADSLYETFLQIAVVSEHAPISRDLREQIGAIGRKGEQKMFETTHGINTHKGAIWALGVLVSVTSSANTTNTTDIFEKAGQLAQIPDRFVNAHAKPTYGSKAKQQYHVNGAREEAADGFPNVEKALNIIRTSKQIDQDQWLKVLCTLYANVDDTNVIHRSNLKVLRQFQNEARSAYEESDTLNSLAFRDLQKTVDHYQISPGGCADLFAATYFLHNFDL</sequence>
<accession>A0ABZ0Q8V5</accession>
<keyword evidence="5" id="KW-0067">ATP-binding</keyword>
<evidence type="ECO:0000256" key="5">
    <source>
        <dbReference type="ARBA" id="ARBA00022840"/>
    </source>
</evidence>
<dbReference type="PANTHER" id="PTHR30201:SF2">
    <property type="entry name" value="2-(5''-TRIPHOSPHORIBOSYL)-3'-DEPHOSPHOCOENZYME-A SYNTHASE"/>
    <property type="match status" value="1"/>
</dbReference>
<gene>
    <name evidence="6" type="ORF">N6G96_05075</name>
</gene>
<evidence type="ECO:0000256" key="4">
    <source>
        <dbReference type="ARBA" id="ARBA00022741"/>
    </source>
</evidence>
<dbReference type="PANTHER" id="PTHR30201">
    <property type="entry name" value="TRIPHOSPHORIBOSYL-DEPHOSPHO-COA SYNTHASE"/>
    <property type="match status" value="1"/>
</dbReference>
<dbReference type="Pfam" id="PF01874">
    <property type="entry name" value="CitG"/>
    <property type="match status" value="1"/>
</dbReference>
<dbReference type="RefSeq" id="WP_063697408.1">
    <property type="nucleotide sequence ID" value="NZ_BBIM01000028.1"/>
</dbReference>
<keyword evidence="6" id="KW-0328">Glycosyltransferase</keyword>
<dbReference type="InterPro" id="IPR002736">
    <property type="entry name" value="CitG"/>
</dbReference>
<evidence type="ECO:0000256" key="1">
    <source>
        <dbReference type="ARBA" id="ARBA00001210"/>
    </source>
</evidence>
<dbReference type="GO" id="GO:0046917">
    <property type="term" value="F:triphosphoribosyl-dephospho-CoA synthase activity"/>
    <property type="evidence" value="ECO:0007669"/>
    <property type="project" value="UniProtKB-EC"/>
</dbReference>
<keyword evidence="7" id="KW-1185">Reference proteome</keyword>
<evidence type="ECO:0000256" key="3">
    <source>
        <dbReference type="ARBA" id="ARBA00022679"/>
    </source>
</evidence>
<comment type="catalytic activity">
    <reaction evidence="1">
        <text>3'-dephospho-CoA + ATP = 2'-(5''-triphospho-alpha-D-ribosyl)-3'-dephospho-CoA + adenine</text>
        <dbReference type="Rhea" id="RHEA:15117"/>
        <dbReference type="ChEBI" id="CHEBI:16708"/>
        <dbReference type="ChEBI" id="CHEBI:30616"/>
        <dbReference type="ChEBI" id="CHEBI:57328"/>
        <dbReference type="ChEBI" id="CHEBI:61378"/>
        <dbReference type="EC" id="2.4.2.52"/>
    </reaction>
</comment>
<name>A0ABZ0Q8V5_9LACO</name>
<dbReference type="EMBL" id="CP104778">
    <property type="protein sequence ID" value="WPC22562.1"/>
    <property type="molecule type" value="Genomic_DNA"/>
</dbReference>
<keyword evidence="3 6" id="KW-0808">Transferase</keyword>
<dbReference type="EC" id="2.4.2.52" evidence="2"/>
<evidence type="ECO:0000256" key="2">
    <source>
        <dbReference type="ARBA" id="ARBA00012074"/>
    </source>
</evidence>
<evidence type="ECO:0000313" key="6">
    <source>
        <dbReference type="EMBL" id="WPC22562.1"/>
    </source>
</evidence>
<evidence type="ECO:0000313" key="7">
    <source>
        <dbReference type="Proteomes" id="UP001302696"/>
    </source>
</evidence>
<reference evidence="7" key="1">
    <citation type="submission" date="2024-06" db="EMBL/GenBank/DDBJ databases">
        <authorList>
            <person name="Chang H.C."/>
            <person name="Mun S.Y."/>
        </authorList>
    </citation>
    <scope>NUCLEOTIDE SEQUENCE [LARGE SCALE GENOMIC DNA]</scope>
    <source>
        <strain evidence="7">KT1</strain>
    </source>
</reference>
<dbReference type="Gene3D" id="1.10.4200.10">
    <property type="entry name" value="Triphosphoribosyl-dephospho-CoA protein"/>
    <property type="match status" value="2"/>
</dbReference>
<dbReference type="GO" id="GO:0016757">
    <property type="term" value="F:glycosyltransferase activity"/>
    <property type="evidence" value="ECO:0007669"/>
    <property type="project" value="UniProtKB-KW"/>
</dbReference>
<keyword evidence="4" id="KW-0547">Nucleotide-binding</keyword>
<protein>
    <recommendedName>
        <fullName evidence="2">triphosphoribosyl-dephospho-CoA synthase</fullName>
        <ecNumber evidence="2">2.4.2.52</ecNumber>
    </recommendedName>
</protein>